<dbReference type="Proteomes" id="UP000642070">
    <property type="component" value="Unassembled WGS sequence"/>
</dbReference>
<dbReference type="EMBL" id="BMPI01000014">
    <property type="protein sequence ID" value="GGM29159.1"/>
    <property type="molecule type" value="Genomic_DNA"/>
</dbReference>
<keyword evidence="3" id="KW-1185">Reference proteome</keyword>
<feature type="region of interest" description="Disordered" evidence="1">
    <location>
        <begin position="182"/>
        <end position="202"/>
    </location>
</feature>
<reference evidence="2" key="1">
    <citation type="journal article" date="2014" name="Int. J. Syst. Evol. Microbiol.">
        <title>Complete genome sequence of Corynebacterium casei LMG S-19264T (=DSM 44701T), isolated from a smear-ripened cheese.</title>
        <authorList>
            <consortium name="US DOE Joint Genome Institute (JGI-PGF)"/>
            <person name="Walter F."/>
            <person name="Albersmeier A."/>
            <person name="Kalinowski J."/>
            <person name="Ruckert C."/>
        </authorList>
    </citation>
    <scope>NUCLEOTIDE SEQUENCE</scope>
    <source>
        <strain evidence="2">JCM 19831</strain>
    </source>
</reference>
<dbReference type="RefSeq" id="WP_190250719.1">
    <property type="nucleotide sequence ID" value="NZ_BMPI01000014.1"/>
</dbReference>
<dbReference type="InterPro" id="IPR043519">
    <property type="entry name" value="NT_sf"/>
</dbReference>
<protein>
    <recommendedName>
        <fullName evidence="4">GrpB family protein</fullName>
    </recommendedName>
</protein>
<organism evidence="2 3">
    <name type="scientific">Dactylosporangium sucinum</name>
    <dbReference type="NCBI Taxonomy" id="1424081"/>
    <lineage>
        <taxon>Bacteria</taxon>
        <taxon>Bacillati</taxon>
        <taxon>Actinomycetota</taxon>
        <taxon>Actinomycetes</taxon>
        <taxon>Micromonosporales</taxon>
        <taxon>Micromonosporaceae</taxon>
        <taxon>Dactylosporangium</taxon>
    </lineage>
</organism>
<sequence>MTPVVLAAPEDSWPRRAAEVAAGLRAALGPLALRVEHIGSTAIPGMAAKPVYDLQVSVADLDAAAAAFDPPLARLGFTRRPYEHDHVPAGRTDFPDAWRKRYWNRGGAEPVNLHVRLAGSPNERLALLFRDWFRAHPAAVPAYGAFKTALADAVDDADTYTDVKDPVVDLVVVAAEEWASTTGWSASPASPAPARPAPASPA</sequence>
<comment type="caution">
    <text evidence="2">The sequence shown here is derived from an EMBL/GenBank/DDBJ whole genome shotgun (WGS) entry which is preliminary data.</text>
</comment>
<dbReference type="Pfam" id="PF04229">
    <property type="entry name" value="GrpB"/>
    <property type="match status" value="1"/>
</dbReference>
<evidence type="ECO:0008006" key="4">
    <source>
        <dbReference type="Google" id="ProtNLM"/>
    </source>
</evidence>
<dbReference type="InterPro" id="IPR007344">
    <property type="entry name" value="GrpB/CoaE"/>
</dbReference>
<dbReference type="Gene3D" id="3.30.460.10">
    <property type="entry name" value="Beta Polymerase, domain 2"/>
    <property type="match status" value="1"/>
</dbReference>
<dbReference type="AlphaFoldDB" id="A0A917TPQ8"/>
<evidence type="ECO:0000313" key="2">
    <source>
        <dbReference type="EMBL" id="GGM29159.1"/>
    </source>
</evidence>
<feature type="compositionally biased region" description="Pro residues" evidence="1">
    <location>
        <begin position="190"/>
        <end position="202"/>
    </location>
</feature>
<dbReference type="PANTHER" id="PTHR34822">
    <property type="entry name" value="GRPB DOMAIN PROTEIN (AFU_ORTHOLOGUE AFUA_1G01530)"/>
    <property type="match status" value="1"/>
</dbReference>
<evidence type="ECO:0000256" key="1">
    <source>
        <dbReference type="SAM" id="MobiDB-lite"/>
    </source>
</evidence>
<proteinExistence type="predicted"/>
<dbReference type="SUPFAM" id="SSF81301">
    <property type="entry name" value="Nucleotidyltransferase"/>
    <property type="match status" value="1"/>
</dbReference>
<dbReference type="PANTHER" id="PTHR34822:SF1">
    <property type="entry name" value="GRPB FAMILY PROTEIN"/>
    <property type="match status" value="1"/>
</dbReference>
<gene>
    <name evidence="2" type="ORF">GCM10007977_033050</name>
</gene>
<reference evidence="2" key="2">
    <citation type="submission" date="2020-09" db="EMBL/GenBank/DDBJ databases">
        <authorList>
            <person name="Sun Q."/>
            <person name="Ohkuma M."/>
        </authorList>
    </citation>
    <scope>NUCLEOTIDE SEQUENCE</scope>
    <source>
        <strain evidence="2">JCM 19831</strain>
    </source>
</reference>
<evidence type="ECO:0000313" key="3">
    <source>
        <dbReference type="Proteomes" id="UP000642070"/>
    </source>
</evidence>
<accession>A0A917TPQ8</accession>
<name>A0A917TPQ8_9ACTN</name>